<organism evidence="1 2">
    <name type="scientific">Clostridium innocuum</name>
    <dbReference type="NCBI Taxonomy" id="1522"/>
    <lineage>
        <taxon>Bacteria</taxon>
        <taxon>Bacillati</taxon>
        <taxon>Bacillota</taxon>
        <taxon>Clostridia</taxon>
        <taxon>Eubacteriales</taxon>
        <taxon>Clostridiaceae</taxon>
        <taxon>Clostridium</taxon>
    </lineage>
</organism>
<protein>
    <submittedName>
        <fullName evidence="1">EcsC family protein</fullName>
    </submittedName>
</protein>
<accession>A0AAP9MJX6</accession>
<reference evidence="1 2" key="1">
    <citation type="submission" date="2020-02" db="EMBL/GenBank/DDBJ databases">
        <authorList>
            <person name="Kociolek L.K."/>
            <person name="Ozer E.A."/>
        </authorList>
    </citation>
    <scope>NUCLEOTIDE SEQUENCE [LARGE SCALE GENOMIC DNA]</scope>
    <source>
        <strain evidence="1 2">ATCC 14501</strain>
    </source>
</reference>
<name>A0AAP9MJX6_CLOIN</name>
<dbReference type="EMBL" id="CP048838">
    <property type="protein sequence ID" value="QJA05031.1"/>
    <property type="molecule type" value="Genomic_DNA"/>
</dbReference>
<dbReference type="RefSeq" id="WP_002606582.1">
    <property type="nucleotide sequence ID" value="NZ_BAAACC010000014.1"/>
</dbReference>
<evidence type="ECO:0000313" key="1">
    <source>
        <dbReference type="EMBL" id="QJA05031.1"/>
    </source>
</evidence>
<sequence length="320" mass="34864">MADLNKLFKDSLSKVGELTKNVDLNELASKSNELVKNTTKAIADTTGSVINTSVSKTQELASLASDKVSEIEITPQDILVRALHVPGVKIERSEFLFKELIKYYPEEQVLKAISSNPASMGIPREKINEIADQVIEYETNKVSAISFAAGMPGGFAMAATIPADVAQYFGFLLRVMQKLAYLYGFQEFELSENSISDETMNQLLIFLGVMFGVNGANQGVKIIAETAGNKMSKTLAQKALTKTTLYPIVKKVATTLGFKMTKDVFAKSVSKVVPVVGGAVSGGLTYLTFKPCAIKLKDNFKSLNLSDPEFYNSLTLKLEN</sequence>
<proteinExistence type="predicted"/>
<gene>
    <name evidence="1" type="ORF">G4D54_22595</name>
</gene>
<dbReference type="GeneID" id="61928390"/>
<dbReference type="Proteomes" id="UP000503330">
    <property type="component" value="Chromosome"/>
</dbReference>
<dbReference type="AlphaFoldDB" id="A0AAP9MJX6"/>
<evidence type="ECO:0000313" key="2">
    <source>
        <dbReference type="Proteomes" id="UP000503330"/>
    </source>
</evidence>